<dbReference type="EMBL" id="CATOUU010000675">
    <property type="protein sequence ID" value="CAI9940443.1"/>
    <property type="molecule type" value="Genomic_DNA"/>
</dbReference>
<reference evidence="3 4" key="2">
    <citation type="submission" date="2024-07" db="EMBL/GenBank/DDBJ databases">
        <authorList>
            <person name="Akdeniz Z."/>
        </authorList>
    </citation>
    <scope>NUCLEOTIDE SEQUENCE [LARGE SCALE GENOMIC DNA]</scope>
</reference>
<evidence type="ECO:0000256" key="1">
    <source>
        <dbReference type="SAM" id="Phobius"/>
    </source>
</evidence>
<dbReference type="EMBL" id="CAXDID020000078">
    <property type="protein sequence ID" value="CAL6017576.1"/>
    <property type="molecule type" value="Genomic_DNA"/>
</dbReference>
<evidence type="ECO:0000313" key="2">
    <source>
        <dbReference type="EMBL" id="CAI9940443.1"/>
    </source>
</evidence>
<keyword evidence="4" id="KW-1185">Reference proteome</keyword>
<gene>
    <name evidence="3" type="ORF">HINF_LOCUS26060</name>
    <name evidence="2" type="ORF">HINF_LOCUS28088</name>
</gene>
<keyword evidence="1" id="KW-0812">Transmembrane</keyword>
<organism evidence="2">
    <name type="scientific">Hexamita inflata</name>
    <dbReference type="NCBI Taxonomy" id="28002"/>
    <lineage>
        <taxon>Eukaryota</taxon>
        <taxon>Metamonada</taxon>
        <taxon>Diplomonadida</taxon>
        <taxon>Hexamitidae</taxon>
        <taxon>Hexamitinae</taxon>
        <taxon>Hexamita</taxon>
    </lineage>
</organism>
<name>A0AA86PNF9_9EUKA</name>
<accession>A0AA86PNF9</accession>
<evidence type="ECO:0000313" key="3">
    <source>
        <dbReference type="EMBL" id="CAL6017576.1"/>
    </source>
</evidence>
<comment type="caution">
    <text evidence="2">The sequence shown here is derived from an EMBL/GenBank/DDBJ whole genome shotgun (WGS) entry which is preliminary data.</text>
</comment>
<protein>
    <submittedName>
        <fullName evidence="3">Hypothetical_protein</fullName>
    </submittedName>
</protein>
<sequence length="130" mass="14878">MIYLDYDSCYRNCYKGICELAYNSLNQTQYTCTPKPYNYYNLFWLFMIIPLCGPIVFTIVFCCCGKKEQTVEIVEIKSEPESLLVENKQPKKNQNVTVAVQGQQVTINGQVGIFVPQPPQNDTVSMPVLM</sequence>
<dbReference type="AlphaFoldDB" id="A0AA86PNF9"/>
<reference evidence="2" key="1">
    <citation type="submission" date="2023-06" db="EMBL/GenBank/DDBJ databases">
        <authorList>
            <person name="Kurt Z."/>
        </authorList>
    </citation>
    <scope>NUCLEOTIDE SEQUENCE</scope>
</reference>
<keyword evidence="1" id="KW-0472">Membrane</keyword>
<keyword evidence="1" id="KW-1133">Transmembrane helix</keyword>
<evidence type="ECO:0000313" key="4">
    <source>
        <dbReference type="Proteomes" id="UP001642409"/>
    </source>
</evidence>
<dbReference type="Proteomes" id="UP001642409">
    <property type="component" value="Unassembled WGS sequence"/>
</dbReference>
<proteinExistence type="predicted"/>
<feature type="transmembrane region" description="Helical" evidence="1">
    <location>
        <begin position="43"/>
        <end position="64"/>
    </location>
</feature>